<dbReference type="GO" id="GO:1901678">
    <property type="term" value="P:iron coordination entity transport"/>
    <property type="evidence" value="ECO:0007669"/>
    <property type="project" value="UniProtKB-ARBA"/>
</dbReference>
<sequence>MSNELIPIRSRRAFLTGALGMACLPLGRALAQTADDPWPRRFVHALGEITLDKPARRVVSLGYTSQDSILALDVVPLAVRYWFGDAPFGVWPWAADRLQGQEPVLLTGESGVETVAALEPDLIVGIGSGIAQAEYDLLSQIAPVLMQDADAPVYGMGWDRLTALMGRATGKDEAAKALIAATKARFAAVRAEHPDWQGKTAVAAYHFNGEAGLYLTSDGRSRFLTDLGFALSPVVTAQPNTDFYMPLSPEDLSGLEADVLVWISTSDTDKDLAALPMRRLLGVHRQGGEVFAAGDVSSALSFGSVLSLPWALDRIEADIAAAADGDPATPVASSVAAGLAP</sequence>
<dbReference type="EMBL" id="BMYJ01000007">
    <property type="protein sequence ID" value="GHC60281.1"/>
    <property type="molecule type" value="Genomic_DNA"/>
</dbReference>
<dbReference type="GO" id="GO:0030288">
    <property type="term" value="C:outer membrane-bounded periplasmic space"/>
    <property type="evidence" value="ECO:0007669"/>
    <property type="project" value="TreeGrafter"/>
</dbReference>
<dbReference type="Gene3D" id="3.40.50.1980">
    <property type="entry name" value="Nitrogenase molybdenum iron protein domain"/>
    <property type="match status" value="2"/>
</dbReference>
<dbReference type="SUPFAM" id="SSF53807">
    <property type="entry name" value="Helical backbone' metal receptor"/>
    <property type="match status" value="1"/>
</dbReference>
<evidence type="ECO:0000313" key="8">
    <source>
        <dbReference type="Proteomes" id="UP000638981"/>
    </source>
</evidence>
<accession>A0A918TWX2</accession>
<dbReference type="InterPro" id="IPR051313">
    <property type="entry name" value="Bact_iron-sidero_bind"/>
</dbReference>
<evidence type="ECO:0000256" key="3">
    <source>
        <dbReference type="ARBA" id="ARBA00022448"/>
    </source>
</evidence>
<keyword evidence="4" id="KW-0406">Ion transport</keyword>
<gene>
    <name evidence="7" type="ORF">GCM10007315_25320</name>
</gene>
<evidence type="ECO:0000259" key="6">
    <source>
        <dbReference type="PROSITE" id="PS50983"/>
    </source>
</evidence>
<dbReference type="Pfam" id="PF01497">
    <property type="entry name" value="Peripla_BP_2"/>
    <property type="match status" value="1"/>
</dbReference>
<proteinExistence type="inferred from homology"/>
<keyword evidence="8" id="KW-1185">Reference proteome</keyword>
<evidence type="ECO:0000313" key="7">
    <source>
        <dbReference type="EMBL" id="GHC60281.1"/>
    </source>
</evidence>
<evidence type="ECO:0000256" key="2">
    <source>
        <dbReference type="ARBA" id="ARBA00008814"/>
    </source>
</evidence>
<evidence type="ECO:0000256" key="4">
    <source>
        <dbReference type="ARBA" id="ARBA00022496"/>
    </source>
</evidence>
<organism evidence="7 8">
    <name type="scientific">Neogemmobacter tilapiae</name>
    <dbReference type="NCBI Taxonomy" id="875041"/>
    <lineage>
        <taxon>Bacteria</taxon>
        <taxon>Pseudomonadati</taxon>
        <taxon>Pseudomonadota</taxon>
        <taxon>Alphaproteobacteria</taxon>
        <taxon>Rhodobacterales</taxon>
        <taxon>Paracoccaceae</taxon>
        <taxon>Neogemmobacter</taxon>
    </lineage>
</organism>
<evidence type="ECO:0000256" key="5">
    <source>
        <dbReference type="ARBA" id="ARBA00022729"/>
    </source>
</evidence>
<comment type="subcellular location">
    <subcellularLocation>
        <location evidence="1">Cell envelope</location>
    </subcellularLocation>
</comment>
<name>A0A918TWX2_9RHOB</name>
<keyword evidence="3" id="KW-0813">Transport</keyword>
<keyword evidence="4" id="KW-0408">Iron</keyword>
<keyword evidence="5" id="KW-0732">Signal</keyword>
<dbReference type="PANTHER" id="PTHR30532">
    <property type="entry name" value="IRON III DICITRATE-BINDING PERIPLASMIC PROTEIN"/>
    <property type="match status" value="1"/>
</dbReference>
<comment type="similarity">
    <text evidence="2">Belongs to the bacterial solute-binding protein 8 family.</text>
</comment>
<dbReference type="Proteomes" id="UP000638981">
    <property type="component" value="Unassembled WGS sequence"/>
</dbReference>
<dbReference type="AlphaFoldDB" id="A0A918TWX2"/>
<dbReference type="PANTHER" id="PTHR30532:SF24">
    <property type="entry name" value="FERRIC ENTEROBACTIN-BINDING PERIPLASMIC PROTEIN FEPB"/>
    <property type="match status" value="1"/>
</dbReference>
<dbReference type="RefSeq" id="WP_189412045.1">
    <property type="nucleotide sequence ID" value="NZ_BMYJ01000007.1"/>
</dbReference>
<reference evidence="7" key="2">
    <citation type="submission" date="2020-09" db="EMBL/GenBank/DDBJ databases">
        <authorList>
            <person name="Sun Q."/>
            <person name="Kim S."/>
        </authorList>
    </citation>
    <scope>NUCLEOTIDE SEQUENCE</scope>
    <source>
        <strain evidence="7">KCTC 23310</strain>
    </source>
</reference>
<evidence type="ECO:0000256" key="1">
    <source>
        <dbReference type="ARBA" id="ARBA00004196"/>
    </source>
</evidence>
<dbReference type="InterPro" id="IPR002491">
    <property type="entry name" value="ABC_transptr_periplasmic_BD"/>
</dbReference>
<keyword evidence="4" id="KW-0410">Iron transport</keyword>
<protein>
    <submittedName>
        <fullName evidence="7">ABC transporter substrate-binding protein</fullName>
    </submittedName>
</protein>
<comment type="caution">
    <text evidence="7">The sequence shown here is derived from an EMBL/GenBank/DDBJ whole genome shotgun (WGS) entry which is preliminary data.</text>
</comment>
<dbReference type="PROSITE" id="PS50983">
    <property type="entry name" value="FE_B12_PBP"/>
    <property type="match status" value="1"/>
</dbReference>
<feature type="domain" description="Fe/B12 periplasmic-binding" evidence="6">
    <location>
        <begin position="57"/>
        <end position="323"/>
    </location>
</feature>
<reference evidence="7" key="1">
    <citation type="journal article" date="2014" name="Int. J. Syst. Evol. Microbiol.">
        <title>Complete genome sequence of Corynebacterium casei LMG S-19264T (=DSM 44701T), isolated from a smear-ripened cheese.</title>
        <authorList>
            <consortium name="US DOE Joint Genome Institute (JGI-PGF)"/>
            <person name="Walter F."/>
            <person name="Albersmeier A."/>
            <person name="Kalinowski J."/>
            <person name="Ruckert C."/>
        </authorList>
    </citation>
    <scope>NUCLEOTIDE SEQUENCE</scope>
    <source>
        <strain evidence="7">KCTC 23310</strain>
    </source>
</reference>